<proteinExistence type="predicted"/>
<evidence type="ECO:0000313" key="2">
    <source>
        <dbReference type="EMBL" id="MCY9760421.1"/>
    </source>
</evidence>
<organism evidence="2 3">
    <name type="scientific">Paenibacillus alvei</name>
    <name type="common">Bacillus alvei</name>
    <dbReference type="NCBI Taxonomy" id="44250"/>
    <lineage>
        <taxon>Bacteria</taxon>
        <taxon>Bacillati</taxon>
        <taxon>Bacillota</taxon>
        <taxon>Bacilli</taxon>
        <taxon>Bacillales</taxon>
        <taxon>Paenibacillaceae</taxon>
        <taxon>Paenibacillus</taxon>
    </lineage>
</organism>
<evidence type="ECO:0000313" key="3">
    <source>
        <dbReference type="Proteomes" id="UP001527181"/>
    </source>
</evidence>
<name>A0ABT4GUP5_PAEAL</name>
<gene>
    <name evidence="2" type="ORF">M5X12_07500</name>
</gene>
<evidence type="ECO:0000256" key="1">
    <source>
        <dbReference type="SAM" id="MobiDB-lite"/>
    </source>
</evidence>
<dbReference type="Proteomes" id="UP001527181">
    <property type="component" value="Unassembled WGS sequence"/>
</dbReference>
<sequence>MAKYQARPFYEVKINKQTAIFDYFGLFETEDAEVIVELNTLVPAYIHRIDEPEAAHPKEEEPEQVVAPKVEQSKEVAEKKPEDKPKTRKSSAK</sequence>
<protein>
    <submittedName>
        <fullName evidence="2">Uncharacterized protein</fullName>
    </submittedName>
</protein>
<dbReference type="EMBL" id="JAMDNP010000011">
    <property type="protein sequence ID" value="MCY9760421.1"/>
    <property type="molecule type" value="Genomic_DNA"/>
</dbReference>
<comment type="caution">
    <text evidence="2">The sequence shown here is derived from an EMBL/GenBank/DDBJ whole genome shotgun (WGS) entry which is preliminary data.</text>
</comment>
<reference evidence="2 3" key="1">
    <citation type="submission" date="2022-05" db="EMBL/GenBank/DDBJ databases">
        <title>Genome Sequencing of Bee-Associated Microbes.</title>
        <authorList>
            <person name="Dunlap C."/>
        </authorList>
    </citation>
    <scope>NUCLEOTIDE SEQUENCE [LARGE SCALE GENOMIC DNA]</scope>
    <source>
        <strain evidence="2 3">NRRL B-04010</strain>
    </source>
</reference>
<feature type="region of interest" description="Disordered" evidence="1">
    <location>
        <begin position="52"/>
        <end position="93"/>
    </location>
</feature>
<accession>A0ABT4GUP5</accession>
<feature type="compositionally biased region" description="Basic and acidic residues" evidence="1">
    <location>
        <begin position="71"/>
        <end position="85"/>
    </location>
</feature>
<dbReference type="RefSeq" id="WP_268599598.1">
    <property type="nucleotide sequence ID" value="NZ_JAMDNP010000011.1"/>
</dbReference>
<keyword evidence="3" id="KW-1185">Reference proteome</keyword>